<evidence type="ECO:0000256" key="1">
    <source>
        <dbReference type="SAM" id="MobiDB-lite"/>
    </source>
</evidence>
<feature type="signal peptide" evidence="2">
    <location>
        <begin position="1"/>
        <end position="22"/>
    </location>
</feature>
<protein>
    <submittedName>
        <fullName evidence="3">Uncharacterized protein</fullName>
    </submittedName>
</protein>
<dbReference type="Proteomes" id="UP000577707">
    <property type="component" value="Unassembled WGS sequence"/>
</dbReference>
<evidence type="ECO:0000313" key="3">
    <source>
        <dbReference type="EMBL" id="MBB3087968.1"/>
    </source>
</evidence>
<organism evidence="3 4">
    <name type="scientific">Nocardioides albus</name>
    <dbReference type="NCBI Taxonomy" id="1841"/>
    <lineage>
        <taxon>Bacteria</taxon>
        <taxon>Bacillati</taxon>
        <taxon>Actinomycetota</taxon>
        <taxon>Actinomycetes</taxon>
        <taxon>Propionibacteriales</taxon>
        <taxon>Nocardioidaceae</taxon>
        <taxon>Nocardioides</taxon>
    </lineage>
</organism>
<dbReference type="EMBL" id="JACHXG010000002">
    <property type="protein sequence ID" value="MBB3087968.1"/>
    <property type="molecule type" value="Genomic_DNA"/>
</dbReference>
<evidence type="ECO:0000313" key="4">
    <source>
        <dbReference type="Proteomes" id="UP000577707"/>
    </source>
</evidence>
<gene>
    <name evidence="3" type="ORF">FHS12_000901</name>
</gene>
<feature type="chain" id="PRO_5030510529" evidence="2">
    <location>
        <begin position="23"/>
        <end position="200"/>
    </location>
</feature>
<keyword evidence="4" id="KW-1185">Reference proteome</keyword>
<feature type="compositionally biased region" description="Low complexity" evidence="1">
    <location>
        <begin position="36"/>
        <end position="52"/>
    </location>
</feature>
<comment type="caution">
    <text evidence="3">The sequence shown here is derived from an EMBL/GenBank/DDBJ whole genome shotgun (WGS) entry which is preliminary data.</text>
</comment>
<dbReference type="RefSeq" id="WP_183542658.1">
    <property type="nucleotide sequence ID" value="NZ_BMQT01000004.1"/>
</dbReference>
<reference evidence="3 4" key="1">
    <citation type="submission" date="2020-08" db="EMBL/GenBank/DDBJ databases">
        <title>Genomic Encyclopedia of Type Strains, Phase III (KMG-III): the genomes of soil and plant-associated and newly described type strains.</title>
        <authorList>
            <person name="Whitman W."/>
        </authorList>
    </citation>
    <scope>NUCLEOTIDE SEQUENCE [LARGE SCALE GENOMIC DNA]</scope>
    <source>
        <strain evidence="3 4">CECT 3302</strain>
    </source>
</reference>
<keyword evidence="2" id="KW-0732">Signal</keyword>
<name>A0A7W5F7C2_9ACTN</name>
<evidence type="ECO:0000256" key="2">
    <source>
        <dbReference type="SAM" id="SignalP"/>
    </source>
</evidence>
<sequence length="200" mass="21500">MMTSRPLSFAALAIAATLTVSACSSGEKPTADPTNPSESPSPVAESSAATVPSDWQTVDLDGVAEISVPPDWTVKSTGDALDTLQAPKDSVGFPPGSATVGVGNLAGGDQSEQLERSANYELKTTYAGYTNLKRLPNEVINDTTFFRLQFEGGADWYDVYGTVTPDGEYSIVFQWKFMKTLDRKQAEAIWSPVMPTFKML</sequence>
<accession>A0A7W5F7C2</accession>
<dbReference type="AlphaFoldDB" id="A0A7W5F7C2"/>
<feature type="region of interest" description="Disordered" evidence="1">
    <location>
        <begin position="24"/>
        <end position="52"/>
    </location>
</feature>
<dbReference type="PROSITE" id="PS51257">
    <property type="entry name" value="PROKAR_LIPOPROTEIN"/>
    <property type="match status" value="1"/>
</dbReference>
<proteinExistence type="predicted"/>